<evidence type="ECO:0000313" key="1">
    <source>
        <dbReference type="EMBL" id="KAL1548938.1"/>
    </source>
</evidence>
<proteinExistence type="predicted"/>
<keyword evidence="2" id="KW-1185">Reference proteome</keyword>
<dbReference type="AlphaFoldDB" id="A0ABD1GXP6"/>
<reference evidence="1 2" key="1">
    <citation type="submission" date="2024-06" db="EMBL/GenBank/DDBJ databases">
        <title>A chromosome level genome sequence of Diviner's sage (Salvia divinorum).</title>
        <authorList>
            <person name="Ford S.A."/>
            <person name="Ro D.-K."/>
            <person name="Ness R.W."/>
            <person name="Phillips M.A."/>
        </authorList>
    </citation>
    <scope>NUCLEOTIDE SEQUENCE [LARGE SCALE GENOMIC DNA]</scope>
    <source>
        <strain evidence="1">SAF-2024a</strain>
        <tissue evidence="1">Leaf</tissue>
    </source>
</reference>
<dbReference type="EC" id="3.5.3.1" evidence="1"/>
<organism evidence="1 2">
    <name type="scientific">Salvia divinorum</name>
    <name type="common">Maria pastora</name>
    <name type="synonym">Diviner's sage</name>
    <dbReference type="NCBI Taxonomy" id="28513"/>
    <lineage>
        <taxon>Eukaryota</taxon>
        <taxon>Viridiplantae</taxon>
        <taxon>Streptophyta</taxon>
        <taxon>Embryophyta</taxon>
        <taxon>Tracheophyta</taxon>
        <taxon>Spermatophyta</taxon>
        <taxon>Magnoliopsida</taxon>
        <taxon>eudicotyledons</taxon>
        <taxon>Gunneridae</taxon>
        <taxon>Pentapetalae</taxon>
        <taxon>asterids</taxon>
        <taxon>lamiids</taxon>
        <taxon>Lamiales</taxon>
        <taxon>Lamiaceae</taxon>
        <taxon>Nepetoideae</taxon>
        <taxon>Mentheae</taxon>
        <taxon>Salviinae</taxon>
        <taxon>Salvia</taxon>
        <taxon>Salvia subgen. Calosphace</taxon>
    </lineage>
</organism>
<protein>
    <submittedName>
        <fullName evidence="1">Argininosuccinate synthetase</fullName>
        <ecNumber evidence="1">3.5.3.1</ecNumber>
    </submittedName>
</protein>
<dbReference type="EMBL" id="JBEAFC010000007">
    <property type="protein sequence ID" value="KAL1548938.1"/>
    <property type="molecule type" value="Genomic_DNA"/>
</dbReference>
<name>A0ABD1GXP6_SALDI</name>
<gene>
    <name evidence="1" type="primary">ARG1</name>
    <name evidence="1" type="ORF">AAHA92_17111</name>
</gene>
<comment type="caution">
    <text evidence="1">The sequence shown here is derived from an EMBL/GenBank/DDBJ whole genome shotgun (WGS) entry which is preliminary data.</text>
</comment>
<dbReference type="Proteomes" id="UP001567538">
    <property type="component" value="Unassembled WGS sequence"/>
</dbReference>
<keyword evidence="1" id="KW-0378">Hydrolase</keyword>
<accession>A0ABD1GXP6</accession>
<dbReference type="GO" id="GO:0004053">
    <property type="term" value="F:arginase activity"/>
    <property type="evidence" value="ECO:0007669"/>
    <property type="project" value="UniProtKB-EC"/>
</dbReference>
<evidence type="ECO:0000313" key="2">
    <source>
        <dbReference type="Proteomes" id="UP001567538"/>
    </source>
</evidence>
<sequence length="85" mass="9395">MLAKGQTHVIEASLTLIYKIAKLKRKLLRDLGRIVASTSLLGVPWDTTLPTSMALHLHLHLYEKPFGVGVQTPPQKKVKTLVVQG</sequence>